<evidence type="ECO:0000256" key="1">
    <source>
        <dbReference type="SAM" id="Phobius"/>
    </source>
</evidence>
<evidence type="ECO:0000313" key="3">
    <source>
        <dbReference type="Proteomes" id="UP000659904"/>
    </source>
</evidence>
<keyword evidence="1" id="KW-0812">Transmembrane</keyword>
<comment type="caution">
    <text evidence="2">The sequence shown here is derived from an EMBL/GenBank/DDBJ whole genome shotgun (WGS) entry which is preliminary data.</text>
</comment>
<dbReference type="RefSeq" id="WP_239165527.1">
    <property type="nucleotide sequence ID" value="NZ_BONH01000017.1"/>
</dbReference>
<keyword evidence="3" id="KW-1185">Reference proteome</keyword>
<dbReference type="EMBL" id="BONH01000017">
    <property type="protein sequence ID" value="GIF98773.1"/>
    <property type="molecule type" value="Genomic_DNA"/>
</dbReference>
<reference evidence="2 3" key="1">
    <citation type="submission" date="2021-01" db="EMBL/GenBank/DDBJ databases">
        <title>Whole genome shotgun sequence of Catellatospora citrea NBRC 14495.</title>
        <authorList>
            <person name="Komaki H."/>
            <person name="Tamura T."/>
        </authorList>
    </citation>
    <scope>NUCLEOTIDE SEQUENCE [LARGE SCALE GENOMIC DNA]</scope>
    <source>
        <strain evidence="2 3">NBRC 14495</strain>
    </source>
</reference>
<dbReference type="Pfam" id="PF12666">
    <property type="entry name" value="PrgI"/>
    <property type="match status" value="1"/>
</dbReference>
<evidence type="ECO:0008006" key="4">
    <source>
        <dbReference type="Google" id="ProtNLM"/>
    </source>
</evidence>
<keyword evidence="1" id="KW-0472">Membrane</keyword>
<proteinExistence type="predicted"/>
<dbReference type="InterPro" id="IPR024414">
    <property type="entry name" value="Uncharacterised_PrgI"/>
</dbReference>
<protein>
    <recommendedName>
        <fullName evidence="4">PrgI family protein</fullName>
    </recommendedName>
</protein>
<keyword evidence="1" id="KW-1133">Transmembrane helix</keyword>
<dbReference type="Proteomes" id="UP000659904">
    <property type="component" value="Unassembled WGS sequence"/>
</dbReference>
<evidence type="ECO:0000313" key="2">
    <source>
        <dbReference type="EMBL" id="GIF98773.1"/>
    </source>
</evidence>
<organism evidence="2 3">
    <name type="scientific">Catellatospora citrea</name>
    <dbReference type="NCBI Taxonomy" id="53366"/>
    <lineage>
        <taxon>Bacteria</taxon>
        <taxon>Bacillati</taxon>
        <taxon>Actinomycetota</taxon>
        <taxon>Actinomycetes</taxon>
        <taxon>Micromonosporales</taxon>
        <taxon>Micromonosporaceae</taxon>
        <taxon>Catellatospora</taxon>
    </lineage>
</organism>
<gene>
    <name evidence="2" type="ORF">Cci01nite_38670</name>
</gene>
<feature type="transmembrane region" description="Helical" evidence="1">
    <location>
        <begin position="56"/>
        <end position="74"/>
    </location>
</feature>
<sequence length="293" mass="30508">MTDQDLDLGAHIPADVDAPDKVLYGLTFRQLAIIAATAAGLWLGWRHLADDLPKPMLIAAGTVLAAVAVTVTLGRRDGLTLDRWLLAALAHTRTPKRLAPTTGIPGPVAGAQLVHTTGANTPPAVLRLPATAISADGLINLGPHGYAAVVAASTVNFALRSTREQAALIDAFSRWLNALACPTQLLITARPFDLTARTNALHTAAAQAPHPTLAALTADHAGFLADLAATTEPLTRQILVVVRDANPARARHHAEDTAAALNRCGATCRVLDPDQVAAVLAHAVDPFRPGGLP</sequence>
<name>A0A8J3NZW7_9ACTN</name>
<feature type="transmembrane region" description="Helical" evidence="1">
    <location>
        <begin position="22"/>
        <end position="44"/>
    </location>
</feature>
<dbReference type="AlphaFoldDB" id="A0A8J3NZW7"/>
<accession>A0A8J3NZW7</accession>